<reference evidence="2 3" key="1">
    <citation type="journal article" date="2020" name="ISME J.">
        <title>Uncovering the hidden diversity of litter-decomposition mechanisms in mushroom-forming fungi.</title>
        <authorList>
            <person name="Floudas D."/>
            <person name="Bentzer J."/>
            <person name="Ahren D."/>
            <person name="Johansson T."/>
            <person name="Persson P."/>
            <person name="Tunlid A."/>
        </authorList>
    </citation>
    <scope>NUCLEOTIDE SEQUENCE [LARGE SCALE GENOMIC DNA]</scope>
    <source>
        <strain evidence="2 3">CBS 291.85</strain>
    </source>
</reference>
<evidence type="ECO:0000313" key="2">
    <source>
        <dbReference type="EMBL" id="KAF5337915.1"/>
    </source>
</evidence>
<name>A0A8H5FHZ6_9AGAR</name>
<sequence>MSSLSSPLSYEIIKEKIEEQKFNPSQALRDEVDVRLKMQGLVNLLVDEDLLEALAACLARDGGNEDDITAALTKFRELWSNALRKESLNGEIDAFVSLRMCAKLFGPVVVDSSTSAHSFTSDSSSESISSDDSTSLYSTTPSPSSSSASDSPSSSTTSDPSFSSEDAHEHTDDSLGEASSLRVDEAANNNRKSSRQSWTMFRRGANKAFRKIVSGRP</sequence>
<feature type="compositionally biased region" description="Polar residues" evidence="1">
    <location>
        <begin position="187"/>
        <end position="199"/>
    </location>
</feature>
<protein>
    <submittedName>
        <fullName evidence="2">Uncharacterized protein</fullName>
    </submittedName>
</protein>
<evidence type="ECO:0000256" key="1">
    <source>
        <dbReference type="SAM" id="MobiDB-lite"/>
    </source>
</evidence>
<feature type="compositionally biased region" description="Low complexity" evidence="1">
    <location>
        <begin position="113"/>
        <end position="164"/>
    </location>
</feature>
<dbReference type="Proteomes" id="UP000559256">
    <property type="component" value="Unassembled WGS sequence"/>
</dbReference>
<organism evidence="2 3">
    <name type="scientific">Tetrapyrgos nigripes</name>
    <dbReference type="NCBI Taxonomy" id="182062"/>
    <lineage>
        <taxon>Eukaryota</taxon>
        <taxon>Fungi</taxon>
        <taxon>Dikarya</taxon>
        <taxon>Basidiomycota</taxon>
        <taxon>Agaricomycotina</taxon>
        <taxon>Agaricomycetes</taxon>
        <taxon>Agaricomycetidae</taxon>
        <taxon>Agaricales</taxon>
        <taxon>Marasmiineae</taxon>
        <taxon>Marasmiaceae</taxon>
        <taxon>Tetrapyrgos</taxon>
    </lineage>
</organism>
<dbReference type="EMBL" id="JAACJM010000203">
    <property type="protein sequence ID" value="KAF5337915.1"/>
    <property type="molecule type" value="Genomic_DNA"/>
</dbReference>
<comment type="caution">
    <text evidence="2">The sequence shown here is derived from an EMBL/GenBank/DDBJ whole genome shotgun (WGS) entry which is preliminary data.</text>
</comment>
<dbReference type="AlphaFoldDB" id="A0A8H5FHZ6"/>
<gene>
    <name evidence="2" type="ORF">D9758_013119</name>
</gene>
<keyword evidence="3" id="KW-1185">Reference proteome</keyword>
<evidence type="ECO:0000313" key="3">
    <source>
        <dbReference type="Proteomes" id="UP000559256"/>
    </source>
</evidence>
<feature type="region of interest" description="Disordered" evidence="1">
    <location>
        <begin position="113"/>
        <end position="217"/>
    </location>
</feature>
<proteinExistence type="predicted"/>
<accession>A0A8H5FHZ6</accession>